<name>A0A6N7VJF0_9FIRM</name>
<reference evidence="8 9" key="1">
    <citation type="submission" date="2019-08" db="EMBL/GenBank/DDBJ databases">
        <title>In-depth cultivation of the pig gut microbiome towards novel bacterial diversity and tailored functional studies.</title>
        <authorList>
            <person name="Wylensek D."/>
            <person name="Hitch T.C.A."/>
            <person name="Clavel T."/>
        </authorList>
    </citation>
    <scope>NUCLEOTIDE SEQUENCE [LARGE SCALE GENOMIC DNA]</scope>
    <source>
        <strain evidence="8 9">LKV-472-APC-3</strain>
    </source>
</reference>
<feature type="transmembrane region" description="Helical" evidence="7">
    <location>
        <begin position="402"/>
        <end position="421"/>
    </location>
</feature>
<keyword evidence="5 7" id="KW-1133">Transmembrane helix</keyword>
<dbReference type="PIRSF" id="PIRSF006603">
    <property type="entry name" value="DinF"/>
    <property type="match status" value="1"/>
</dbReference>
<evidence type="ECO:0000256" key="6">
    <source>
        <dbReference type="ARBA" id="ARBA00023136"/>
    </source>
</evidence>
<feature type="transmembrane region" description="Helical" evidence="7">
    <location>
        <begin position="20"/>
        <end position="38"/>
    </location>
</feature>
<dbReference type="InterPro" id="IPR002528">
    <property type="entry name" value="MATE_fam"/>
</dbReference>
<feature type="transmembrane region" description="Helical" evidence="7">
    <location>
        <begin position="139"/>
        <end position="158"/>
    </location>
</feature>
<dbReference type="InterPro" id="IPR052031">
    <property type="entry name" value="Membrane_Transporter-Flippase"/>
</dbReference>
<evidence type="ECO:0000256" key="7">
    <source>
        <dbReference type="SAM" id="Phobius"/>
    </source>
</evidence>
<feature type="transmembrane region" description="Helical" evidence="7">
    <location>
        <begin position="58"/>
        <end position="83"/>
    </location>
</feature>
<comment type="subcellular location">
    <subcellularLocation>
        <location evidence="1">Cell membrane</location>
        <topology evidence="1">Multi-pass membrane protein</topology>
    </subcellularLocation>
</comment>
<accession>A0A6N7VJF0</accession>
<evidence type="ECO:0000256" key="1">
    <source>
        <dbReference type="ARBA" id="ARBA00004651"/>
    </source>
</evidence>
<dbReference type="InterPro" id="IPR048279">
    <property type="entry name" value="MdtK-like"/>
</dbReference>
<dbReference type="GO" id="GO:0042910">
    <property type="term" value="F:xenobiotic transmembrane transporter activity"/>
    <property type="evidence" value="ECO:0007669"/>
    <property type="project" value="InterPro"/>
</dbReference>
<dbReference type="GO" id="GO:0005886">
    <property type="term" value="C:plasma membrane"/>
    <property type="evidence" value="ECO:0007669"/>
    <property type="project" value="UniProtKB-SubCell"/>
</dbReference>
<keyword evidence="4 7" id="KW-0812">Transmembrane</keyword>
<gene>
    <name evidence="8" type="ORF">FYJ55_09605</name>
</gene>
<evidence type="ECO:0000256" key="3">
    <source>
        <dbReference type="ARBA" id="ARBA00022475"/>
    </source>
</evidence>
<dbReference type="AlphaFoldDB" id="A0A6N7VJF0"/>
<feature type="transmembrane region" description="Helical" evidence="7">
    <location>
        <begin position="324"/>
        <end position="350"/>
    </location>
</feature>
<keyword evidence="9" id="KW-1185">Reference proteome</keyword>
<feature type="transmembrane region" description="Helical" evidence="7">
    <location>
        <begin position="170"/>
        <end position="193"/>
    </location>
</feature>
<dbReference type="CDD" id="cd13138">
    <property type="entry name" value="MATE_yoeA_like"/>
    <property type="match status" value="1"/>
</dbReference>
<evidence type="ECO:0000256" key="2">
    <source>
        <dbReference type="ARBA" id="ARBA00022448"/>
    </source>
</evidence>
<organism evidence="8 9">
    <name type="scientific">Holdemanella porci</name>
    <dbReference type="NCBI Taxonomy" id="2652276"/>
    <lineage>
        <taxon>Bacteria</taxon>
        <taxon>Bacillati</taxon>
        <taxon>Bacillota</taxon>
        <taxon>Erysipelotrichia</taxon>
        <taxon>Erysipelotrichales</taxon>
        <taxon>Erysipelotrichaceae</taxon>
        <taxon>Holdemanella</taxon>
    </lineage>
</organism>
<keyword evidence="6 7" id="KW-0472">Membrane</keyword>
<proteinExistence type="predicted"/>
<comment type="caution">
    <text evidence="8">The sequence shown here is derived from an EMBL/GenBank/DDBJ whole genome shotgun (WGS) entry which is preliminary data.</text>
</comment>
<evidence type="ECO:0000313" key="9">
    <source>
        <dbReference type="Proteomes" id="UP000434241"/>
    </source>
</evidence>
<dbReference type="NCBIfam" id="TIGR00797">
    <property type="entry name" value="matE"/>
    <property type="match status" value="1"/>
</dbReference>
<keyword evidence="2" id="KW-0813">Transport</keyword>
<protein>
    <submittedName>
        <fullName evidence="8">MATE family efflux transporter</fullName>
    </submittedName>
</protein>
<keyword evidence="3" id="KW-1003">Cell membrane</keyword>
<evidence type="ECO:0000313" key="8">
    <source>
        <dbReference type="EMBL" id="MSS57108.1"/>
    </source>
</evidence>
<dbReference type="PANTHER" id="PTHR43549">
    <property type="entry name" value="MULTIDRUG RESISTANCE PROTEIN YPNP-RELATED"/>
    <property type="match status" value="1"/>
</dbReference>
<feature type="transmembrane region" description="Helical" evidence="7">
    <location>
        <begin position="241"/>
        <end position="263"/>
    </location>
</feature>
<dbReference type="GO" id="GO:0015297">
    <property type="term" value="F:antiporter activity"/>
    <property type="evidence" value="ECO:0007669"/>
    <property type="project" value="InterPro"/>
</dbReference>
<dbReference type="Pfam" id="PF01554">
    <property type="entry name" value="MatE"/>
    <property type="match status" value="2"/>
</dbReference>
<evidence type="ECO:0000256" key="4">
    <source>
        <dbReference type="ARBA" id="ARBA00022692"/>
    </source>
</evidence>
<dbReference type="PANTHER" id="PTHR43549:SF3">
    <property type="entry name" value="MULTIDRUG RESISTANCE PROTEIN YPNP-RELATED"/>
    <property type="match status" value="1"/>
</dbReference>
<feature type="transmembrane region" description="Helical" evidence="7">
    <location>
        <begin position="104"/>
        <end position="127"/>
    </location>
</feature>
<dbReference type="Proteomes" id="UP000434241">
    <property type="component" value="Unassembled WGS sequence"/>
</dbReference>
<sequence length="453" mass="49572">MRFKKGNMQKSMIEGNTLKLILNFSIPLLLGNLFQQFYNVVDAAIVGQTLGSKALAAVGASSSVQFLILGFCMGICQGFAIMVSQSYGAKRPDEMHTYIYAGAVWTAITAFVVSIFVVVFCADILHILQVNDEIFNDAYAYLVVIFLGIPFTLLYNYLSAILRAIGDSKTPFFFLAFSAFLNIGLDFFCILVLKWGCAGAAIATIFAQAVSGILCLLLIAFKVNILHIPKSSRYVDKQHSLKLLAMGVPMGLQFSITAIGSMVMQSANNDLGTIYVSGFTAGMRIKSLMMCPFDALGAAVSTFLSQNYGSCKLERIQDGYHKGVMVSILYGAFACVVMVFFGRILSMMFVSANESQVLNASALYLRRMGYFYPVLGILITTRMSVQGLGYSARAMLAGFVEMIARCIVALCFVPIFKYGAITWADQTAWVAATLVLIPLWISAMRTVQKNELN</sequence>
<dbReference type="EMBL" id="VUMR01000071">
    <property type="protein sequence ID" value="MSS57108.1"/>
    <property type="molecule type" value="Genomic_DNA"/>
</dbReference>
<feature type="transmembrane region" description="Helical" evidence="7">
    <location>
        <begin position="199"/>
        <end position="221"/>
    </location>
</feature>
<feature type="transmembrane region" description="Helical" evidence="7">
    <location>
        <begin position="427"/>
        <end position="447"/>
    </location>
</feature>
<evidence type="ECO:0000256" key="5">
    <source>
        <dbReference type="ARBA" id="ARBA00022989"/>
    </source>
</evidence>